<accession>A0ABV1XYB3</accession>
<comment type="caution">
    <text evidence="1">The sequence shown here is derived from an EMBL/GenBank/DDBJ whole genome shotgun (WGS) entry which is preliminary data.</text>
</comment>
<reference evidence="1 2" key="1">
    <citation type="submission" date="2024-06" db="EMBL/GenBank/DDBJ databases">
        <title>The Natural Products Discovery Center: Release of the First 8490 Sequenced Strains for Exploring Actinobacteria Biosynthetic Diversity.</title>
        <authorList>
            <person name="Kalkreuter E."/>
            <person name="Kautsar S.A."/>
            <person name="Yang D."/>
            <person name="Bader C.D."/>
            <person name="Teijaro C.N."/>
            <person name="Fluegel L."/>
            <person name="Davis C.M."/>
            <person name="Simpson J.R."/>
            <person name="Lauterbach L."/>
            <person name="Steele A.D."/>
            <person name="Gui C."/>
            <person name="Meng S."/>
            <person name="Li G."/>
            <person name="Viehrig K."/>
            <person name="Ye F."/>
            <person name="Su P."/>
            <person name="Kiefer A.F."/>
            <person name="Nichols A."/>
            <person name="Cepeda A.J."/>
            <person name="Yan W."/>
            <person name="Fan B."/>
            <person name="Jiang Y."/>
            <person name="Adhikari A."/>
            <person name="Zheng C.-J."/>
            <person name="Schuster L."/>
            <person name="Cowan T.M."/>
            <person name="Smanski M.J."/>
            <person name="Chevrette M.G."/>
            <person name="De Carvalho L.P.S."/>
            <person name="Shen B."/>
        </authorList>
    </citation>
    <scope>NUCLEOTIDE SEQUENCE [LARGE SCALE GENOMIC DNA]</scope>
    <source>
        <strain evidence="1 2">NPDC000155</strain>
    </source>
</reference>
<dbReference type="Proteomes" id="UP001486207">
    <property type="component" value="Unassembled WGS sequence"/>
</dbReference>
<name>A0ABV1XYB3_9ACTN</name>
<dbReference type="RefSeq" id="WP_190068225.1">
    <property type="nucleotide sequence ID" value="NZ_BNBM01000001.1"/>
</dbReference>
<sequence length="110" mass="11104">MLSAVGLTNVGGRPRVVGAGGCGSVVLGDIDSGEWGEPIAVTCTYAPYPDRDFTSVLRAWDLEGGHALGGPVDTHEGGALGVQLAELEGRTVAVTVGCGDAAVRVWAVGR</sequence>
<protein>
    <submittedName>
        <fullName evidence="1">Uncharacterized protein</fullName>
    </submittedName>
</protein>
<proteinExistence type="predicted"/>
<keyword evidence="2" id="KW-1185">Reference proteome</keyword>
<dbReference type="EMBL" id="JBEPFB010000014">
    <property type="protein sequence ID" value="MER7376602.1"/>
    <property type="molecule type" value="Genomic_DNA"/>
</dbReference>
<organism evidence="1 2">
    <name type="scientific">Streptomyces lanatus</name>
    <dbReference type="NCBI Taxonomy" id="66900"/>
    <lineage>
        <taxon>Bacteria</taxon>
        <taxon>Bacillati</taxon>
        <taxon>Actinomycetota</taxon>
        <taxon>Actinomycetes</taxon>
        <taxon>Kitasatosporales</taxon>
        <taxon>Streptomycetaceae</taxon>
        <taxon>Streptomyces</taxon>
    </lineage>
</organism>
<gene>
    <name evidence="1" type="ORF">ABT384_28605</name>
</gene>
<evidence type="ECO:0000313" key="2">
    <source>
        <dbReference type="Proteomes" id="UP001486207"/>
    </source>
</evidence>
<evidence type="ECO:0000313" key="1">
    <source>
        <dbReference type="EMBL" id="MER7376602.1"/>
    </source>
</evidence>